<accession>A0ABD0JRX0</accession>
<dbReference type="PANTHER" id="PTHR44442:SF1">
    <property type="entry name" value="3-KETO-STEROID REDUCTASE_17-BETA-HYDROXYSTEROID DEHYDROGENASE 7"/>
    <property type="match status" value="1"/>
</dbReference>
<dbReference type="InterPro" id="IPR002347">
    <property type="entry name" value="SDR_fam"/>
</dbReference>
<keyword evidence="1" id="KW-0812">Transmembrane</keyword>
<evidence type="ECO:0000313" key="2">
    <source>
        <dbReference type="EMBL" id="KAK7477496.1"/>
    </source>
</evidence>
<dbReference type="PANTHER" id="PTHR44442">
    <property type="entry name" value="3-KETO-STEROID REDUCTASE"/>
    <property type="match status" value="1"/>
</dbReference>
<proteinExistence type="predicted"/>
<dbReference type="Pfam" id="PF00106">
    <property type="entry name" value="adh_short"/>
    <property type="match status" value="1"/>
</dbReference>
<dbReference type="EMBL" id="JACVVK020000348">
    <property type="protein sequence ID" value="KAK7477496.1"/>
    <property type="molecule type" value="Genomic_DNA"/>
</dbReference>
<dbReference type="InterPro" id="IPR052834">
    <property type="entry name" value="3KSR/17beta-HSD"/>
</dbReference>
<name>A0ABD0JRX0_9CAEN</name>
<sequence>MPAGPVAVVTGANAGIGLAVCEQLLASHPDLTLCLACRNEKRAEEARDHLQALNPGRKIDVVLVDTSNVKSVVRAAKVFKEMYDHIDYLYLNAGIMQAGGVRWGRIISGIFSSQCVHVLTTGEGLIVQQNGKTDEGLMRVFATNLFGHYVLLVWTSSSNAQHRNFSFDDLQHEKGEEPYSSSKYATDMLSVALNEKLNKQGIYSHCTCPGLVMTRLTDGILPWWFWLLVLPFILLMRIFVPSMTNSPSKGATALVWLSHQKPETLDPRMKYRSLCSVTGQPYVGSEKMQVDMDESLKLLEVLESMRLELTQ</sequence>
<keyword evidence="1" id="KW-1133">Transmembrane helix</keyword>
<dbReference type="SUPFAM" id="SSF51735">
    <property type="entry name" value="NAD(P)-binding Rossmann-fold domains"/>
    <property type="match status" value="1"/>
</dbReference>
<dbReference type="AlphaFoldDB" id="A0ABD0JRX0"/>
<protein>
    <recommendedName>
        <fullName evidence="4">3-keto-steroid reductase</fullName>
    </recommendedName>
</protein>
<evidence type="ECO:0000313" key="3">
    <source>
        <dbReference type="Proteomes" id="UP001519460"/>
    </source>
</evidence>
<dbReference type="Gene3D" id="3.40.50.720">
    <property type="entry name" value="NAD(P)-binding Rossmann-like Domain"/>
    <property type="match status" value="1"/>
</dbReference>
<feature type="transmembrane region" description="Helical" evidence="1">
    <location>
        <begin position="223"/>
        <end position="240"/>
    </location>
</feature>
<keyword evidence="3" id="KW-1185">Reference proteome</keyword>
<feature type="non-terminal residue" evidence="2">
    <location>
        <position position="311"/>
    </location>
</feature>
<comment type="caution">
    <text evidence="2">The sequence shown here is derived from an EMBL/GenBank/DDBJ whole genome shotgun (WGS) entry which is preliminary data.</text>
</comment>
<dbReference type="Proteomes" id="UP001519460">
    <property type="component" value="Unassembled WGS sequence"/>
</dbReference>
<reference evidence="2 3" key="1">
    <citation type="journal article" date="2023" name="Sci. Data">
        <title>Genome assembly of the Korean intertidal mud-creeper Batillaria attramentaria.</title>
        <authorList>
            <person name="Patra A.K."/>
            <person name="Ho P.T."/>
            <person name="Jun S."/>
            <person name="Lee S.J."/>
            <person name="Kim Y."/>
            <person name="Won Y.J."/>
        </authorList>
    </citation>
    <scope>NUCLEOTIDE SEQUENCE [LARGE SCALE GENOMIC DNA]</scope>
    <source>
        <strain evidence="2">Wonlab-2016</strain>
    </source>
</reference>
<evidence type="ECO:0008006" key="4">
    <source>
        <dbReference type="Google" id="ProtNLM"/>
    </source>
</evidence>
<evidence type="ECO:0000256" key="1">
    <source>
        <dbReference type="SAM" id="Phobius"/>
    </source>
</evidence>
<organism evidence="2 3">
    <name type="scientific">Batillaria attramentaria</name>
    <dbReference type="NCBI Taxonomy" id="370345"/>
    <lineage>
        <taxon>Eukaryota</taxon>
        <taxon>Metazoa</taxon>
        <taxon>Spiralia</taxon>
        <taxon>Lophotrochozoa</taxon>
        <taxon>Mollusca</taxon>
        <taxon>Gastropoda</taxon>
        <taxon>Caenogastropoda</taxon>
        <taxon>Sorbeoconcha</taxon>
        <taxon>Cerithioidea</taxon>
        <taxon>Batillariidae</taxon>
        <taxon>Batillaria</taxon>
    </lineage>
</organism>
<gene>
    <name evidence="2" type="ORF">BaRGS_00031260</name>
</gene>
<keyword evidence="1" id="KW-0472">Membrane</keyword>
<dbReference type="InterPro" id="IPR036291">
    <property type="entry name" value="NAD(P)-bd_dom_sf"/>
</dbReference>
<dbReference type="PRINTS" id="PR00081">
    <property type="entry name" value="GDHRDH"/>
</dbReference>